<dbReference type="PROSITE" id="PS00108">
    <property type="entry name" value="PROTEIN_KINASE_ST"/>
    <property type="match status" value="1"/>
</dbReference>
<evidence type="ECO:0000259" key="7">
    <source>
        <dbReference type="PROSITE" id="PS51233"/>
    </source>
</evidence>
<feature type="region of interest" description="Disordered" evidence="5">
    <location>
        <begin position="754"/>
        <end position="817"/>
    </location>
</feature>
<proteinExistence type="predicted"/>
<dbReference type="EMBL" id="KE669028">
    <property type="protein sequence ID" value="ERE83185.1"/>
    <property type="molecule type" value="Genomic_DNA"/>
</dbReference>
<feature type="non-terminal residue" evidence="8">
    <location>
        <position position="2198"/>
    </location>
</feature>
<dbReference type="Pfam" id="PF25962">
    <property type="entry name" value="TIL_OTOGL_Mucin"/>
    <property type="match status" value="1"/>
</dbReference>
<dbReference type="GO" id="GO:0004672">
    <property type="term" value="F:protein kinase activity"/>
    <property type="evidence" value="ECO:0007669"/>
    <property type="project" value="InterPro"/>
</dbReference>
<feature type="compositionally biased region" description="Basic and acidic residues" evidence="5">
    <location>
        <begin position="591"/>
        <end position="601"/>
    </location>
</feature>
<feature type="compositionally biased region" description="Polar residues" evidence="5">
    <location>
        <begin position="665"/>
        <end position="681"/>
    </location>
</feature>
<dbReference type="SUPFAM" id="SSF57567">
    <property type="entry name" value="Serine protease inhibitors"/>
    <property type="match status" value="3"/>
</dbReference>
<dbReference type="Pfam" id="PF23748">
    <property type="entry name" value="Beta-prop_LRRK2"/>
    <property type="match status" value="1"/>
</dbReference>
<dbReference type="Gene3D" id="2.10.25.10">
    <property type="entry name" value="Laminin"/>
    <property type="match status" value="3"/>
</dbReference>
<feature type="domain" description="Protein kinase" evidence="6">
    <location>
        <begin position="1"/>
        <end position="279"/>
    </location>
</feature>
<dbReference type="InterPro" id="IPR001846">
    <property type="entry name" value="VWF_type-D"/>
</dbReference>
<dbReference type="PANTHER" id="PTHR47246:SF1">
    <property type="entry name" value="MUCIN-19"/>
    <property type="match status" value="1"/>
</dbReference>
<organism evidence="8 9">
    <name type="scientific">Cricetulus griseus</name>
    <name type="common">Chinese hamster</name>
    <name type="synonym">Cricetulus barabensis griseus</name>
    <dbReference type="NCBI Taxonomy" id="10029"/>
    <lineage>
        <taxon>Eukaryota</taxon>
        <taxon>Metazoa</taxon>
        <taxon>Chordata</taxon>
        <taxon>Craniata</taxon>
        <taxon>Vertebrata</taxon>
        <taxon>Euteleostomi</taxon>
        <taxon>Mammalia</taxon>
        <taxon>Eutheria</taxon>
        <taxon>Euarchontoglires</taxon>
        <taxon>Glires</taxon>
        <taxon>Rodentia</taxon>
        <taxon>Myomorpha</taxon>
        <taxon>Muroidea</taxon>
        <taxon>Cricetidae</taxon>
        <taxon>Cricetinae</taxon>
        <taxon>Cricetulus</taxon>
    </lineage>
</organism>
<feature type="compositionally biased region" description="Polar residues" evidence="5">
    <location>
        <begin position="721"/>
        <end position="742"/>
    </location>
</feature>
<feature type="compositionally biased region" description="Polar residues" evidence="5">
    <location>
        <begin position="607"/>
        <end position="622"/>
    </location>
</feature>
<gene>
    <name evidence="8" type="ORF">H671_2g6893</name>
</gene>
<dbReference type="PROSITE" id="PS51233">
    <property type="entry name" value="VWFD"/>
    <property type="match status" value="3"/>
</dbReference>
<feature type="region of interest" description="Disordered" evidence="5">
    <location>
        <begin position="530"/>
        <end position="742"/>
    </location>
</feature>
<sequence>MVRISFKKLKEQGNICNNPITRGKLVTKLKNYKKADGGSLMMWDSHDSEPLQELVVLCHLHHPSLISLLAAGIRPRMLVMELASKGSLDRLLQQDKASLTRTLQHRIALHVADGLRYLHSAMIIYRDLKPHNVLLFTLYPNAAIIAKIADYGIAQYCCRMGIKTSEGTPGFRAPEVARGNVIYNQQADVYSFGLLLHDIWTTGNRIIEGLRFPNEFDELAIQGKLPDPIKEYGCAPWPMVEKLIKECLKENPQERPTSAQVFDVLNSAELICLMRHILIPKNIIVECMVATNPNSKSATLWLGCGNTEKGQLSFFDLNTERYSYEEVTDSRILCLALVHLPAEKESWIVCGTQSGDLLVINAEDETKRHTLEKMTDSITCLYCNSFAKQRFSYAAFSDSNIIAVAVDTALFIAKKNSPVVEVWDKKTEKLCELIDCVHFLKKFLFSFGKGSLKNVMLVLGYKRKSTDGAQEQKEIQSCLSIWDINLPHEVQNLEKHIEGEKKKAKGSGSKIDSKFGFRINPTLKMEVGMESNAKSTNGSELHNVSAGGKNGKNLSQALAKLHGKPKTTASGTGDSSEISGLQSSGGIFTHSRGDRKLKSKEAAVSGINDQGVQISSGSSGNVTFKDENQSGSGASSKDSRLKLSGGVFTQSEGDGKPKSKETAVSGINDQRVDISSGSSGAETLKHENQSGSDASSEKIGLHSTGGVFTPSGGDGKHKSNEGTVSGVNDQSREINSVSSGNVTFKDENQIVSGASSKKSELQSSGGVFTPSGVDGKLKSKEATVSGLNDQSVEFSSGSSGNVTFKDENQNGSDNKFPYRHRKLDRAKRQIRVDVGVGQLITLVLGPCHQGAISSSEYTTSGPPSTPEKGSHIPEATPTYSEANEVTGETFTWGNGTYKALNGRIFSFESSCTYTFCRDCAESGGDFNIEIKRHSNSEIEEIKALIDDVGISVLNNTLFVNDERVQVPYTNKMIHIKKQGDHYVLNSRRKTLSLRWSKNKLSLTLYSQYTTCGLCGNFNSTPGEDINEHIANSKISNDCPSALSRNYEVCEDGVQYCDKIIGTYFENCGKVSPLSSEYKKVCVDEYCRTEGGKDTTCDTYSELARLCAYDGPGVFEHWRDDSAVVCEKQQCPGKHIYKECGPSNPPTCSNVAPFQDSECVSGCTCPEGKLPMSYLLDDIGEKGKCVLKEKCPCESNGKVYKSGEVRQGPCGSQCTCQEAMWSCTKALCPGICKVEGSLITTFDDNVFNHPGDCHFVAVHNENISISIELHPCDNGQTGSCLKSVTLLQNSSVSGSRFVFNSDGTVTKDGVRIKGYYYSDDVQIFNASSLYMQAEVLSLLKMQIQISPAMQLYVSMVPDAFTDTVGLCGSYNNKAEDDFMSSQKILESTAQAFANSWEMMSCSKGSPSSCVSIETEKFAESNCGILLNTSGPFAACHQTVNPKFYYEECKKYTCSCEDSQDCLCTILGNYVKACAEKETYLVGWRAGLCELSCPSGLVFEYKVKTCNSSCRSLSQRDRSCDIEDIPVDGCTCPDGMYQNSDGNCVQKYECDCYVNDDIVQPGKSILIDDNSCVCQDGVLHCQTPLDLTMQNCSRGAEYVDCKDPKTQRRTERTCSTRNIPDFEGDLPCKRGCYCPIGMVRNSKGICIFPDDCPCSFGDREYEQGSVTSVGCNECTCIKGSWNCTQNECQATCHIYGDGHVRTFDGESYSFDGLCQYTFLEDYCGQENGTFRILTESVPCCENGLTCSRKVIVAFQDQNIILQDGKVTAVQTTESKDCERNGTTYSIHTVGLYLIVKLPNGIILIWDKYTKVSVILDPRWQSKVCGLCGNNNGDLKDDFTTRHSLVASTALEFGNSWKTSKECSDTVTQSFPCDSNPYCKAWAEKKCEIIRDDTFRDCHNKVDPTTYYNACIEEACACDMEGKYLGFCTAVAMYAEACNAAGVCVSWRKPNLCPVYCDYYNAPGECSWHYEPCGTVTAKTCKDQVIGQKFSSLLEGCYAKCPESAPYLDENTMKCVQLSECSCFYNDVIPAGDTVVDDCGRTCYCSAGELECSGGASSTSAPTSSSEKDSTTGEPSTRVTSPGITGGVLSTPTPTSTDQETGTSSTTSPGTSGTSGGTQAATTGTPSENTSGITGIPLTSSGGTSVGSTTSSSTVEGSSTPKEHSTGVTSPGNTGSTVTSSGHTTISQASSLSPASTSSKP</sequence>
<feature type="domain" description="VWFD" evidence="7">
    <location>
        <begin position="1688"/>
        <end position="1861"/>
    </location>
</feature>
<dbReference type="InterPro" id="IPR011009">
    <property type="entry name" value="Kinase-like_dom_sf"/>
</dbReference>
<dbReference type="GO" id="GO:0005576">
    <property type="term" value="C:extracellular region"/>
    <property type="evidence" value="ECO:0007669"/>
    <property type="project" value="UniProtKB-SubCell"/>
</dbReference>
<dbReference type="Pfam" id="PF01826">
    <property type="entry name" value="TIL"/>
    <property type="match status" value="1"/>
</dbReference>
<dbReference type="SUPFAM" id="SSF50978">
    <property type="entry name" value="WD40 repeat-like"/>
    <property type="match status" value="1"/>
</dbReference>
<reference evidence="9" key="1">
    <citation type="journal article" date="2013" name="Nat. Biotechnol.">
        <title>Chinese hamster genome sequenced from sorted chromosomes.</title>
        <authorList>
            <person name="Brinkrolf K."/>
            <person name="Rupp O."/>
            <person name="Laux H."/>
            <person name="Kollin F."/>
            <person name="Ernst W."/>
            <person name="Linke B."/>
            <person name="Kofler R."/>
            <person name="Romand S."/>
            <person name="Hesse F."/>
            <person name="Budach W.E."/>
            <person name="Galosy S."/>
            <person name="Muller D."/>
            <person name="Noll T."/>
            <person name="Wienberg J."/>
            <person name="Jostock T."/>
            <person name="Leonard M."/>
            <person name="Grillari J."/>
            <person name="Tauch A."/>
            <person name="Goesmann A."/>
            <person name="Helk B."/>
            <person name="Mott J.E."/>
            <person name="Puhler A."/>
            <person name="Borth N."/>
        </authorList>
    </citation>
    <scope>NUCLEOTIDE SEQUENCE [LARGE SCALE GENOMIC DNA]</scope>
    <source>
        <strain evidence="9">17A/GY</strain>
    </source>
</reference>
<comment type="subcellular location">
    <subcellularLocation>
        <location evidence="1">Secreted</location>
    </subcellularLocation>
</comment>
<evidence type="ECO:0000256" key="3">
    <source>
        <dbReference type="ARBA" id="ARBA00022737"/>
    </source>
</evidence>
<feature type="region of interest" description="Disordered" evidence="5">
    <location>
        <begin position="2049"/>
        <end position="2198"/>
    </location>
</feature>
<feature type="compositionally biased region" description="Polar residues" evidence="5">
    <location>
        <begin position="567"/>
        <end position="586"/>
    </location>
</feature>
<dbReference type="InterPro" id="IPR056602">
    <property type="entry name" value="Beta-prop_LRRK2"/>
</dbReference>
<dbReference type="InterPro" id="IPR036322">
    <property type="entry name" value="WD40_repeat_dom_sf"/>
</dbReference>
<dbReference type="FunFam" id="1.10.510.10:FF:000326">
    <property type="entry name" value="leucine-rich repeat serine/threonine-protein kinase 2"/>
    <property type="match status" value="1"/>
</dbReference>
<evidence type="ECO:0000256" key="5">
    <source>
        <dbReference type="SAM" id="MobiDB-lite"/>
    </source>
</evidence>
<feature type="compositionally biased region" description="Polar residues" evidence="5">
    <location>
        <begin position="785"/>
        <end position="802"/>
    </location>
</feature>
<evidence type="ECO:0000256" key="2">
    <source>
        <dbReference type="ARBA" id="ARBA00022525"/>
    </source>
</evidence>
<evidence type="ECO:0000313" key="8">
    <source>
        <dbReference type="EMBL" id="ERE83185.1"/>
    </source>
</evidence>
<dbReference type="Pfam" id="PF00069">
    <property type="entry name" value="Pkinase"/>
    <property type="match status" value="1"/>
</dbReference>
<feature type="compositionally biased region" description="Low complexity" evidence="5">
    <location>
        <begin position="2098"/>
        <end position="2124"/>
    </location>
</feature>
<feature type="domain" description="VWFD" evidence="7">
    <location>
        <begin position="1229"/>
        <end position="1405"/>
    </location>
</feature>
<feature type="domain" description="VWFD" evidence="7">
    <location>
        <begin position="887"/>
        <end position="1057"/>
    </location>
</feature>
<dbReference type="Pfam" id="PF08742">
    <property type="entry name" value="C8"/>
    <property type="match status" value="3"/>
</dbReference>
<evidence type="ECO:0000256" key="4">
    <source>
        <dbReference type="ARBA" id="ARBA00023157"/>
    </source>
</evidence>
<feature type="compositionally biased region" description="Polar residues" evidence="5">
    <location>
        <begin position="532"/>
        <end position="542"/>
    </location>
</feature>
<dbReference type="FunFam" id="2.10.25.10:FF:000153">
    <property type="entry name" value="MUC5B isoform 1"/>
    <property type="match status" value="1"/>
</dbReference>
<dbReference type="SMART" id="SM00220">
    <property type="entry name" value="S_TKc"/>
    <property type="match status" value="1"/>
</dbReference>
<dbReference type="SUPFAM" id="SSF56112">
    <property type="entry name" value="Protein kinase-like (PK-like)"/>
    <property type="match status" value="1"/>
</dbReference>
<keyword evidence="3" id="KW-0677">Repeat</keyword>
<keyword evidence="2" id="KW-0964">Secreted</keyword>
<feature type="compositionally biased region" description="Low complexity" evidence="5">
    <location>
        <begin position="2050"/>
        <end position="2062"/>
    </location>
</feature>
<keyword evidence="4" id="KW-1015">Disulfide bond</keyword>
<dbReference type="InterPro" id="IPR014853">
    <property type="entry name" value="VWF/SSPO/ZAN-like_Cys-rich_dom"/>
</dbReference>
<evidence type="ECO:0000313" key="9">
    <source>
        <dbReference type="Proteomes" id="UP000030759"/>
    </source>
</evidence>
<dbReference type="Gene3D" id="1.10.510.10">
    <property type="entry name" value="Transferase(Phosphotransferase) domain 1"/>
    <property type="match status" value="1"/>
</dbReference>
<dbReference type="CDD" id="cd19941">
    <property type="entry name" value="TIL"/>
    <property type="match status" value="3"/>
</dbReference>
<dbReference type="InterPro" id="IPR000719">
    <property type="entry name" value="Prot_kinase_dom"/>
</dbReference>
<dbReference type="Proteomes" id="UP000030759">
    <property type="component" value="Unassembled WGS sequence"/>
</dbReference>
<feature type="compositionally biased region" description="Low complexity" evidence="5">
    <location>
        <begin position="2136"/>
        <end position="2198"/>
    </location>
</feature>
<keyword evidence="8" id="KW-0418">Kinase</keyword>
<dbReference type="SMART" id="SM00216">
    <property type="entry name" value="VWD"/>
    <property type="match status" value="3"/>
</dbReference>
<dbReference type="InterPro" id="IPR036084">
    <property type="entry name" value="Ser_inhib-like_sf"/>
</dbReference>
<protein>
    <submittedName>
        <fullName evidence="8">Leucine-rich repeat serine/threonine-protein kinase 2</fullName>
    </submittedName>
</protein>
<dbReference type="PROSITE" id="PS50011">
    <property type="entry name" value="PROTEIN_KINASE_DOM"/>
    <property type="match status" value="1"/>
</dbReference>
<dbReference type="PANTHER" id="PTHR47246">
    <property type="entry name" value="MUCIN-19"/>
    <property type="match status" value="1"/>
</dbReference>
<dbReference type="InterPro" id="IPR002919">
    <property type="entry name" value="TIL_dom"/>
</dbReference>
<dbReference type="Pfam" id="PF23244">
    <property type="entry name" value="VWF"/>
    <property type="match status" value="1"/>
</dbReference>
<feature type="compositionally biased region" description="Polar residues" evidence="5">
    <location>
        <begin position="853"/>
        <end position="862"/>
    </location>
</feature>
<dbReference type="GO" id="GO:0005524">
    <property type="term" value="F:ATP binding"/>
    <property type="evidence" value="ECO:0007669"/>
    <property type="project" value="InterPro"/>
</dbReference>
<evidence type="ECO:0000256" key="1">
    <source>
        <dbReference type="ARBA" id="ARBA00004613"/>
    </source>
</evidence>
<dbReference type="Pfam" id="PF00094">
    <property type="entry name" value="VWD"/>
    <property type="match status" value="3"/>
</dbReference>
<accession>A0A061IG26</accession>
<evidence type="ECO:0000259" key="6">
    <source>
        <dbReference type="PROSITE" id="PS50011"/>
    </source>
</evidence>
<feature type="compositionally biased region" description="Polar residues" evidence="5">
    <location>
        <begin position="754"/>
        <end position="766"/>
    </location>
</feature>
<dbReference type="InterPro" id="IPR008271">
    <property type="entry name" value="Ser/Thr_kinase_AS"/>
</dbReference>
<feature type="compositionally biased region" description="Polar residues" evidence="5">
    <location>
        <begin position="2069"/>
        <end position="2097"/>
    </location>
</feature>
<dbReference type="SMART" id="SM00832">
    <property type="entry name" value="C8"/>
    <property type="match status" value="2"/>
</dbReference>
<feature type="region of interest" description="Disordered" evidence="5">
    <location>
        <begin position="853"/>
        <end position="872"/>
    </location>
</feature>
<name>A0A061IG26_CRIGR</name>
<dbReference type="InterPro" id="IPR058753">
    <property type="entry name" value="TIL_OTOGL_Mucin"/>
</dbReference>
<keyword evidence="8" id="KW-0808">Transferase</keyword>